<name>A0A0F9RKK5_9ZZZZ</name>
<comment type="caution">
    <text evidence="1">The sequence shown here is derived from an EMBL/GenBank/DDBJ whole genome shotgun (WGS) entry which is preliminary data.</text>
</comment>
<proteinExistence type="predicted"/>
<protein>
    <submittedName>
        <fullName evidence="1">Uncharacterized protein</fullName>
    </submittedName>
</protein>
<dbReference type="EMBL" id="LAZR01001119">
    <property type="protein sequence ID" value="KKN50342.1"/>
    <property type="molecule type" value="Genomic_DNA"/>
</dbReference>
<evidence type="ECO:0000313" key="1">
    <source>
        <dbReference type="EMBL" id="KKN50342.1"/>
    </source>
</evidence>
<organism evidence="1">
    <name type="scientific">marine sediment metagenome</name>
    <dbReference type="NCBI Taxonomy" id="412755"/>
    <lineage>
        <taxon>unclassified sequences</taxon>
        <taxon>metagenomes</taxon>
        <taxon>ecological metagenomes</taxon>
    </lineage>
</organism>
<accession>A0A0F9RKK5</accession>
<dbReference type="Pfam" id="PF20098">
    <property type="entry name" value="DUF6488"/>
    <property type="match status" value="1"/>
</dbReference>
<reference evidence="1" key="1">
    <citation type="journal article" date="2015" name="Nature">
        <title>Complex archaea that bridge the gap between prokaryotes and eukaryotes.</title>
        <authorList>
            <person name="Spang A."/>
            <person name="Saw J.H."/>
            <person name="Jorgensen S.L."/>
            <person name="Zaremba-Niedzwiedzka K."/>
            <person name="Martijn J."/>
            <person name="Lind A.E."/>
            <person name="van Eijk R."/>
            <person name="Schleper C."/>
            <person name="Guy L."/>
            <person name="Ettema T.J."/>
        </authorList>
    </citation>
    <scope>NUCLEOTIDE SEQUENCE</scope>
</reference>
<dbReference type="AlphaFoldDB" id="A0A0F9RKK5"/>
<gene>
    <name evidence="1" type="ORF">LCGC14_0633570</name>
</gene>
<dbReference type="InterPro" id="IPR045503">
    <property type="entry name" value="DUF6488"/>
</dbReference>
<sequence>MKNIILSFTVALVFSFAGQAFAGAGHSHGVSEPISKAQATQKAATVKQQLISSNQVSSAWSDIEGSSAQQRSSSAGSLWVVEYANPKAADENKSRLFVFVDEFGNPVGANHTGDL</sequence>